<feature type="domain" description="CCHC-type" evidence="3">
    <location>
        <begin position="204"/>
        <end position="219"/>
    </location>
</feature>
<dbReference type="EMBL" id="BKCJ010000215">
    <property type="protein sequence ID" value="GEU31076.1"/>
    <property type="molecule type" value="Genomic_DNA"/>
</dbReference>
<evidence type="ECO:0000313" key="4">
    <source>
        <dbReference type="EMBL" id="GEU31076.1"/>
    </source>
</evidence>
<dbReference type="InterPro" id="IPR036875">
    <property type="entry name" value="Znf_CCHC_sf"/>
</dbReference>
<sequence length="247" mass="27641">MPLGYKAAMDRWRAASPSTCHPLLSLEIPLLLSPPSLLTSSSLPPPSLLPSSSQNNDNYESRDDFTDIEQIVAQRVANAIETIVIYEAKTRVARDLMNRVEQQKDKVTRNASNKRKWEGDYSGSSSQNKEHKVIRARTAEPSNKKGYAGNLPLCNKCKFYNIGLCAAKYGNCKQVGHQIRDCRTLVPRAKQRPSVAKQRAKVTCYECGRLGHYKNGCPEKKNQNQVNKQWKGKNFGDSSVMANNVNV</sequence>
<dbReference type="GO" id="GO:0008270">
    <property type="term" value="F:zinc ion binding"/>
    <property type="evidence" value="ECO:0007669"/>
    <property type="project" value="UniProtKB-KW"/>
</dbReference>
<name>A0A6L2J2N8_TANCI</name>
<keyword evidence="1" id="KW-0863">Zinc-finger</keyword>
<comment type="caution">
    <text evidence="4">The sequence shown here is derived from an EMBL/GenBank/DDBJ whole genome shotgun (WGS) entry which is preliminary data.</text>
</comment>
<evidence type="ECO:0000259" key="3">
    <source>
        <dbReference type="PROSITE" id="PS50158"/>
    </source>
</evidence>
<dbReference type="SUPFAM" id="SSF57756">
    <property type="entry name" value="Retrovirus zinc finger-like domains"/>
    <property type="match status" value="1"/>
</dbReference>
<dbReference type="AlphaFoldDB" id="A0A6L2J2N8"/>
<evidence type="ECO:0000256" key="1">
    <source>
        <dbReference type="PROSITE-ProRule" id="PRU00047"/>
    </source>
</evidence>
<feature type="region of interest" description="Disordered" evidence="2">
    <location>
        <begin position="41"/>
        <end position="61"/>
    </location>
</feature>
<dbReference type="Pfam" id="PF00098">
    <property type="entry name" value="zf-CCHC"/>
    <property type="match status" value="2"/>
</dbReference>
<evidence type="ECO:0000256" key="2">
    <source>
        <dbReference type="SAM" id="MobiDB-lite"/>
    </source>
</evidence>
<dbReference type="Gene3D" id="4.10.60.10">
    <property type="entry name" value="Zinc finger, CCHC-type"/>
    <property type="match status" value="1"/>
</dbReference>
<gene>
    <name evidence="4" type="ORF">Tci_003054</name>
</gene>
<accession>A0A6L2J2N8</accession>
<dbReference type="PROSITE" id="PS50158">
    <property type="entry name" value="ZF_CCHC"/>
    <property type="match status" value="1"/>
</dbReference>
<dbReference type="SMART" id="SM00343">
    <property type="entry name" value="ZnF_C2HC"/>
    <property type="match status" value="2"/>
</dbReference>
<dbReference type="InterPro" id="IPR001878">
    <property type="entry name" value="Znf_CCHC"/>
</dbReference>
<organism evidence="4">
    <name type="scientific">Tanacetum cinerariifolium</name>
    <name type="common">Dalmatian daisy</name>
    <name type="synonym">Chrysanthemum cinerariifolium</name>
    <dbReference type="NCBI Taxonomy" id="118510"/>
    <lineage>
        <taxon>Eukaryota</taxon>
        <taxon>Viridiplantae</taxon>
        <taxon>Streptophyta</taxon>
        <taxon>Embryophyta</taxon>
        <taxon>Tracheophyta</taxon>
        <taxon>Spermatophyta</taxon>
        <taxon>Magnoliopsida</taxon>
        <taxon>eudicotyledons</taxon>
        <taxon>Gunneridae</taxon>
        <taxon>Pentapetalae</taxon>
        <taxon>asterids</taxon>
        <taxon>campanulids</taxon>
        <taxon>Asterales</taxon>
        <taxon>Asteraceae</taxon>
        <taxon>Asteroideae</taxon>
        <taxon>Anthemideae</taxon>
        <taxon>Anthemidinae</taxon>
        <taxon>Tanacetum</taxon>
    </lineage>
</organism>
<dbReference type="GO" id="GO:0003676">
    <property type="term" value="F:nucleic acid binding"/>
    <property type="evidence" value="ECO:0007669"/>
    <property type="project" value="InterPro"/>
</dbReference>
<feature type="region of interest" description="Disordered" evidence="2">
    <location>
        <begin position="103"/>
        <end position="134"/>
    </location>
</feature>
<protein>
    <recommendedName>
        <fullName evidence="3">CCHC-type domain-containing protein</fullName>
    </recommendedName>
</protein>
<reference evidence="4" key="1">
    <citation type="journal article" date="2019" name="Sci. Rep.">
        <title>Draft genome of Tanacetum cinerariifolium, the natural source of mosquito coil.</title>
        <authorList>
            <person name="Yamashiro T."/>
            <person name="Shiraishi A."/>
            <person name="Satake H."/>
            <person name="Nakayama K."/>
        </authorList>
    </citation>
    <scope>NUCLEOTIDE SEQUENCE</scope>
</reference>
<proteinExistence type="predicted"/>
<keyword evidence="1" id="KW-0862">Zinc</keyword>
<keyword evidence="1" id="KW-0479">Metal-binding</keyword>